<evidence type="ECO:0000313" key="8">
    <source>
        <dbReference type="EMBL" id="GBO25117.1"/>
    </source>
</evidence>
<organism evidence="9 10">
    <name type="scientific">Araneus ventricosus</name>
    <name type="common">Orbweaver spider</name>
    <name type="synonym">Epeira ventricosa</name>
    <dbReference type="NCBI Taxonomy" id="182803"/>
    <lineage>
        <taxon>Eukaryota</taxon>
        <taxon>Metazoa</taxon>
        <taxon>Ecdysozoa</taxon>
        <taxon>Arthropoda</taxon>
        <taxon>Chelicerata</taxon>
        <taxon>Arachnida</taxon>
        <taxon>Araneae</taxon>
        <taxon>Araneomorphae</taxon>
        <taxon>Entelegynae</taxon>
        <taxon>Araneoidea</taxon>
        <taxon>Araneidae</taxon>
        <taxon>Araneus</taxon>
    </lineage>
</organism>
<sequence length="565" mass="65622">MSTCAVATCPNYHRKTKGKGVIYHIFPVCPNWSKIWISKCKRQDHINVKYARICSDHFRPSDYMDDMKNRLLGLNQKKILKPDAVPSVNLPLQDNGEDISSRSERKRKRSILREAKIRLKCPSPKKVCETPSMEPFTTPTNENICSSCFETQKENALLLERIRFLEKELEKTKEETKKNQRKKKIKEMKTKAQIGRILTENKSLKSEVKKLSKIEENFKNILTATQINAVIENKSKIKWTAEDISRHLIIRSISRRAYEYWRNQIGIPLPSASTLKRWCSKFSCRPGMLHDVLLVMQKTFHSKPEAERLCILSFDEMHIDRKICYDLEAPHSGKNWKSPQKTFFFIHPLNCRKIWAFADPPHYFKLLRNHFLDTGLVLKDGTVLTKNIFEEVFKKDRGEYKLKPNLLTVRGNERQKVSPAKTLFSATTAKALLLLTGNQRADEFFELVDSFFDIMNSSKLHPPSNKPLQAGYGLEKYFSQQEQILQNMKEEMNGMRVQGKKSSLPFQKGILISISSLSGLWNDLKNLKFSYILTSRLIPLKVYPAKYEVLADFTIIHLLLKLFID</sequence>
<evidence type="ECO:0000313" key="9">
    <source>
        <dbReference type="EMBL" id="GBO25118.1"/>
    </source>
</evidence>
<keyword evidence="6" id="KW-0175">Coiled coil</keyword>
<dbReference type="InterPro" id="IPR052224">
    <property type="entry name" value="THAP_domain_protein"/>
</dbReference>
<dbReference type="SUPFAM" id="SSF57716">
    <property type="entry name" value="Glucocorticoid receptor-like (DNA-binding domain)"/>
    <property type="match status" value="1"/>
</dbReference>
<protein>
    <recommendedName>
        <fullName evidence="7">THAP-type domain-containing protein</fullName>
    </recommendedName>
</protein>
<dbReference type="InterPro" id="IPR006612">
    <property type="entry name" value="THAP_Znf"/>
</dbReference>
<dbReference type="Gene3D" id="6.20.210.20">
    <property type="entry name" value="THAP domain"/>
    <property type="match status" value="1"/>
</dbReference>
<comment type="caution">
    <text evidence="9">The sequence shown here is derived from an EMBL/GenBank/DDBJ whole genome shotgun (WGS) entry which is preliminary data.</text>
</comment>
<dbReference type="OrthoDB" id="6627680at2759"/>
<evidence type="ECO:0000256" key="6">
    <source>
        <dbReference type="SAM" id="Coils"/>
    </source>
</evidence>
<proteinExistence type="predicted"/>
<dbReference type="EMBL" id="BGPR01048105">
    <property type="protein sequence ID" value="GBO25117.1"/>
    <property type="molecule type" value="Genomic_DNA"/>
</dbReference>
<feature type="coiled-coil region" evidence="6">
    <location>
        <begin position="155"/>
        <end position="186"/>
    </location>
</feature>
<keyword evidence="10" id="KW-1185">Reference proteome</keyword>
<evidence type="ECO:0000256" key="1">
    <source>
        <dbReference type="ARBA" id="ARBA00022723"/>
    </source>
</evidence>
<name>A0A4Y2VL19_ARAVE</name>
<reference evidence="9 10" key="1">
    <citation type="journal article" date="2019" name="Sci. Rep.">
        <title>Orb-weaving spider Araneus ventricosus genome elucidates the spidroin gene catalogue.</title>
        <authorList>
            <person name="Kono N."/>
            <person name="Nakamura H."/>
            <person name="Ohtoshi R."/>
            <person name="Moran D.A.P."/>
            <person name="Shinohara A."/>
            <person name="Yoshida Y."/>
            <person name="Fujiwara M."/>
            <person name="Mori M."/>
            <person name="Tomita M."/>
            <person name="Arakawa K."/>
        </authorList>
    </citation>
    <scope>NUCLEOTIDE SEQUENCE [LARGE SCALE GENOMIC DNA]</scope>
</reference>
<evidence type="ECO:0000313" key="10">
    <source>
        <dbReference type="Proteomes" id="UP000499080"/>
    </source>
</evidence>
<dbReference type="InterPro" id="IPR038441">
    <property type="entry name" value="THAP_Znf_sf"/>
</dbReference>
<dbReference type="EMBL" id="BGPR01048106">
    <property type="protein sequence ID" value="GBO25118.1"/>
    <property type="molecule type" value="Genomic_DNA"/>
</dbReference>
<evidence type="ECO:0000256" key="4">
    <source>
        <dbReference type="ARBA" id="ARBA00023125"/>
    </source>
</evidence>
<keyword evidence="3" id="KW-0862">Zinc</keyword>
<dbReference type="PANTHER" id="PTHR46927:SF3">
    <property type="entry name" value="THAP-TYPE DOMAIN-CONTAINING PROTEIN"/>
    <property type="match status" value="1"/>
</dbReference>
<dbReference type="SMART" id="SM00980">
    <property type="entry name" value="THAP"/>
    <property type="match status" value="1"/>
</dbReference>
<gene>
    <name evidence="8" type="ORF">AVEN_158225_1</name>
    <name evidence="9" type="ORF">AVEN_171099_1</name>
</gene>
<dbReference type="GO" id="GO:0003677">
    <property type="term" value="F:DNA binding"/>
    <property type="evidence" value="ECO:0007669"/>
    <property type="project" value="UniProtKB-UniRule"/>
</dbReference>
<dbReference type="Pfam" id="PF05485">
    <property type="entry name" value="THAP"/>
    <property type="match status" value="1"/>
</dbReference>
<keyword evidence="1" id="KW-0479">Metal-binding</keyword>
<evidence type="ECO:0000256" key="5">
    <source>
        <dbReference type="PROSITE-ProRule" id="PRU00309"/>
    </source>
</evidence>
<dbReference type="Proteomes" id="UP000499080">
    <property type="component" value="Unassembled WGS sequence"/>
</dbReference>
<accession>A0A4Y2VL19</accession>
<evidence type="ECO:0000259" key="7">
    <source>
        <dbReference type="PROSITE" id="PS50950"/>
    </source>
</evidence>
<dbReference type="AlphaFoldDB" id="A0A4Y2VL19"/>
<keyword evidence="2 5" id="KW-0863">Zinc-finger</keyword>
<dbReference type="PANTHER" id="PTHR46927">
    <property type="entry name" value="AGAP005574-PA"/>
    <property type="match status" value="1"/>
</dbReference>
<dbReference type="PROSITE" id="PS50950">
    <property type="entry name" value="ZF_THAP"/>
    <property type="match status" value="1"/>
</dbReference>
<evidence type="ECO:0000256" key="3">
    <source>
        <dbReference type="ARBA" id="ARBA00022833"/>
    </source>
</evidence>
<dbReference type="GO" id="GO:0008270">
    <property type="term" value="F:zinc ion binding"/>
    <property type="evidence" value="ECO:0007669"/>
    <property type="project" value="UniProtKB-KW"/>
</dbReference>
<evidence type="ECO:0000256" key="2">
    <source>
        <dbReference type="ARBA" id="ARBA00022771"/>
    </source>
</evidence>
<feature type="domain" description="THAP-type" evidence="7">
    <location>
        <begin position="1"/>
        <end position="89"/>
    </location>
</feature>
<keyword evidence="4 5" id="KW-0238">DNA-binding</keyword>